<protein>
    <recommendedName>
        <fullName evidence="11">Vitamin K epoxide reductase domain-containing protein</fullName>
    </recommendedName>
</protein>
<reference evidence="12 13" key="1">
    <citation type="journal article" date="2016" name="Nat. Commun.">
        <title>Thousands of microbial genomes shed light on interconnected biogeochemical processes in an aquifer system.</title>
        <authorList>
            <person name="Anantharaman K."/>
            <person name="Brown C.T."/>
            <person name="Hug L.A."/>
            <person name="Sharon I."/>
            <person name="Castelle C.J."/>
            <person name="Probst A.J."/>
            <person name="Thomas B.C."/>
            <person name="Singh A."/>
            <person name="Wilkins M.J."/>
            <person name="Karaoz U."/>
            <person name="Brodie E.L."/>
            <person name="Williams K.H."/>
            <person name="Hubbard S.S."/>
            <person name="Banfield J.F."/>
        </authorList>
    </citation>
    <scope>NUCLEOTIDE SEQUENCE [LARGE SCALE GENOMIC DNA]</scope>
</reference>
<evidence type="ECO:0000313" key="12">
    <source>
        <dbReference type="EMBL" id="OGN11346.1"/>
    </source>
</evidence>
<keyword evidence="8" id="KW-1015">Disulfide bond</keyword>
<feature type="domain" description="Vitamin K epoxide reductase" evidence="11">
    <location>
        <begin position="4"/>
        <end position="147"/>
    </location>
</feature>
<dbReference type="SMART" id="SM00756">
    <property type="entry name" value="VKc"/>
    <property type="match status" value="1"/>
</dbReference>
<feature type="transmembrane region" description="Helical" evidence="10">
    <location>
        <begin position="99"/>
        <end position="119"/>
    </location>
</feature>
<dbReference type="EMBL" id="MGJT01000033">
    <property type="protein sequence ID" value="OGN11346.1"/>
    <property type="molecule type" value="Genomic_DNA"/>
</dbReference>
<evidence type="ECO:0000256" key="7">
    <source>
        <dbReference type="ARBA" id="ARBA00023136"/>
    </source>
</evidence>
<evidence type="ECO:0000256" key="6">
    <source>
        <dbReference type="ARBA" id="ARBA00023002"/>
    </source>
</evidence>
<dbReference type="PANTHER" id="PTHR34573">
    <property type="entry name" value="VKC DOMAIN-CONTAINING PROTEIN"/>
    <property type="match status" value="1"/>
</dbReference>
<evidence type="ECO:0000256" key="4">
    <source>
        <dbReference type="ARBA" id="ARBA00022719"/>
    </source>
</evidence>
<evidence type="ECO:0000256" key="9">
    <source>
        <dbReference type="ARBA" id="ARBA00023284"/>
    </source>
</evidence>
<evidence type="ECO:0000313" key="13">
    <source>
        <dbReference type="Proteomes" id="UP000178197"/>
    </source>
</evidence>
<dbReference type="Pfam" id="PF07884">
    <property type="entry name" value="VKOR"/>
    <property type="match status" value="1"/>
</dbReference>
<dbReference type="CDD" id="cd12916">
    <property type="entry name" value="VKOR_1"/>
    <property type="match status" value="1"/>
</dbReference>
<dbReference type="InterPro" id="IPR044698">
    <property type="entry name" value="VKOR/LTO1"/>
</dbReference>
<feature type="transmembrane region" description="Helical" evidence="10">
    <location>
        <begin position="125"/>
        <end position="144"/>
    </location>
</feature>
<evidence type="ECO:0000256" key="10">
    <source>
        <dbReference type="SAM" id="Phobius"/>
    </source>
</evidence>
<organism evidence="12 13">
    <name type="scientific">Candidatus Yanofskybacteria bacterium RIFCSPHIGHO2_02_FULL_43_15c</name>
    <dbReference type="NCBI Taxonomy" id="1802679"/>
    <lineage>
        <taxon>Bacteria</taxon>
        <taxon>Candidatus Yanofskyibacteriota</taxon>
    </lineage>
</organism>
<keyword evidence="6" id="KW-0560">Oxidoreductase</keyword>
<dbReference type="GO" id="GO:0048038">
    <property type="term" value="F:quinone binding"/>
    <property type="evidence" value="ECO:0007669"/>
    <property type="project" value="UniProtKB-KW"/>
</dbReference>
<gene>
    <name evidence="12" type="ORF">A3C71_02060</name>
</gene>
<keyword evidence="7 10" id="KW-0472">Membrane</keyword>
<dbReference type="InterPro" id="IPR012932">
    <property type="entry name" value="VKOR"/>
</dbReference>
<keyword evidence="4" id="KW-0874">Quinone</keyword>
<proteinExistence type="inferred from homology"/>
<evidence type="ECO:0000256" key="8">
    <source>
        <dbReference type="ARBA" id="ARBA00023157"/>
    </source>
</evidence>
<evidence type="ECO:0000256" key="3">
    <source>
        <dbReference type="ARBA" id="ARBA00022692"/>
    </source>
</evidence>
<evidence type="ECO:0000256" key="1">
    <source>
        <dbReference type="ARBA" id="ARBA00004141"/>
    </source>
</evidence>
<keyword evidence="3 10" id="KW-0812">Transmembrane</keyword>
<feature type="transmembrane region" description="Helical" evidence="10">
    <location>
        <begin position="59"/>
        <end position="78"/>
    </location>
</feature>
<evidence type="ECO:0000256" key="5">
    <source>
        <dbReference type="ARBA" id="ARBA00022989"/>
    </source>
</evidence>
<dbReference type="Proteomes" id="UP000178197">
    <property type="component" value="Unassembled WGS sequence"/>
</dbReference>
<sequence>MQRLSWFLIAIVVVSFIGFLDATYLTIQHYNEGILPCVVFEGCEQVTTSKFSTVAGVPISLFGVAFYLTILISTIIFWDPIKSLRDHGASTKKDKALLALGYLPIAGFAISMLLLYLQLFVIKAICAYCVVSIISSTLLFILGLKVIHIQGEALNVDNYFRKR</sequence>
<evidence type="ECO:0000256" key="2">
    <source>
        <dbReference type="ARBA" id="ARBA00006214"/>
    </source>
</evidence>
<comment type="subcellular location">
    <subcellularLocation>
        <location evidence="1">Membrane</location>
        <topology evidence="1">Multi-pass membrane protein</topology>
    </subcellularLocation>
</comment>
<comment type="similarity">
    <text evidence="2">Belongs to the VKOR family.</text>
</comment>
<keyword evidence="9" id="KW-0676">Redox-active center</keyword>
<feature type="transmembrane region" description="Helical" evidence="10">
    <location>
        <begin position="7"/>
        <end position="27"/>
    </location>
</feature>
<dbReference type="AlphaFoldDB" id="A0A1F8FGF6"/>
<comment type="caution">
    <text evidence="12">The sequence shown here is derived from an EMBL/GenBank/DDBJ whole genome shotgun (WGS) entry which is preliminary data.</text>
</comment>
<dbReference type="InterPro" id="IPR038354">
    <property type="entry name" value="VKOR_sf"/>
</dbReference>
<dbReference type="GO" id="GO:0016491">
    <property type="term" value="F:oxidoreductase activity"/>
    <property type="evidence" value="ECO:0007669"/>
    <property type="project" value="UniProtKB-KW"/>
</dbReference>
<accession>A0A1F8FGF6</accession>
<keyword evidence="5 10" id="KW-1133">Transmembrane helix</keyword>
<dbReference type="Gene3D" id="1.20.1440.130">
    <property type="entry name" value="VKOR domain"/>
    <property type="match status" value="1"/>
</dbReference>
<name>A0A1F8FGF6_9BACT</name>
<dbReference type="PANTHER" id="PTHR34573:SF1">
    <property type="entry name" value="VITAMIN K EPOXIDE REDUCTASE DOMAIN-CONTAINING PROTEIN"/>
    <property type="match status" value="1"/>
</dbReference>
<evidence type="ECO:0000259" key="11">
    <source>
        <dbReference type="SMART" id="SM00756"/>
    </source>
</evidence>
<dbReference type="GO" id="GO:0016020">
    <property type="term" value="C:membrane"/>
    <property type="evidence" value="ECO:0007669"/>
    <property type="project" value="UniProtKB-SubCell"/>
</dbReference>